<keyword evidence="10" id="KW-1185">Reference proteome</keyword>
<evidence type="ECO:0000256" key="7">
    <source>
        <dbReference type="SAM" id="Phobius"/>
    </source>
</evidence>
<dbReference type="EMBL" id="BQNB010010333">
    <property type="protein sequence ID" value="GJS75855.1"/>
    <property type="molecule type" value="Genomic_DNA"/>
</dbReference>
<evidence type="ECO:0000256" key="3">
    <source>
        <dbReference type="ARBA" id="ARBA00022692"/>
    </source>
</evidence>
<reference evidence="9" key="2">
    <citation type="submission" date="2022-01" db="EMBL/GenBank/DDBJ databases">
        <authorList>
            <person name="Yamashiro T."/>
            <person name="Shiraishi A."/>
            <person name="Satake H."/>
            <person name="Nakayama K."/>
        </authorList>
    </citation>
    <scope>NUCLEOTIDE SEQUENCE</scope>
</reference>
<feature type="transmembrane region" description="Helical" evidence="7">
    <location>
        <begin position="45"/>
        <end position="72"/>
    </location>
</feature>
<keyword evidence="4" id="KW-0029">Amino-acid transport</keyword>
<evidence type="ECO:0000256" key="4">
    <source>
        <dbReference type="ARBA" id="ARBA00022970"/>
    </source>
</evidence>
<keyword evidence="2" id="KW-0813">Transport</keyword>
<protein>
    <submittedName>
        <fullName evidence="9">Lysine histidine transporter 1-like protein</fullName>
    </submittedName>
</protein>
<evidence type="ECO:0000256" key="5">
    <source>
        <dbReference type="ARBA" id="ARBA00022989"/>
    </source>
</evidence>
<evidence type="ECO:0000256" key="1">
    <source>
        <dbReference type="ARBA" id="ARBA00004370"/>
    </source>
</evidence>
<evidence type="ECO:0000313" key="9">
    <source>
        <dbReference type="EMBL" id="GJS75855.1"/>
    </source>
</evidence>
<reference evidence="9" key="1">
    <citation type="journal article" date="2022" name="Int. J. Mol. Sci.">
        <title>Draft Genome of Tanacetum Coccineum: Genomic Comparison of Closely Related Tanacetum-Family Plants.</title>
        <authorList>
            <person name="Yamashiro T."/>
            <person name="Shiraishi A."/>
            <person name="Nakayama K."/>
            <person name="Satake H."/>
        </authorList>
    </citation>
    <scope>NUCLEOTIDE SEQUENCE</scope>
</reference>
<feature type="domain" description="Amino acid transporter transmembrane" evidence="8">
    <location>
        <begin position="132"/>
        <end position="194"/>
    </location>
</feature>
<organism evidence="9 10">
    <name type="scientific">Tanacetum coccineum</name>
    <dbReference type="NCBI Taxonomy" id="301880"/>
    <lineage>
        <taxon>Eukaryota</taxon>
        <taxon>Viridiplantae</taxon>
        <taxon>Streptophyta</taxon>
        <taxon>Embryophyta</taxon>
        <taxon>Tracheophyta</taxon>
        <taxon>Spermatophyta</taxon>
        <taxon>Magnoliopsida</taxon>
        <taxon>eudicotyledons</taxon>
        <taxon>Gunneridae</taxon>
        <taxon>Pentapetalae</taxon>
        <taxon>asterids</taxon>
        <taxon>campanulids</taxon>
        <taxon>Asterales</taxon>
        <taxon>Asteraceae</taxon>
        <taxon>Asteroideae</taxon>
        <taxon>Anthemideae</taxon>
        <taxon>Anthemidinae</taxon>
        <taxon>Tanacetum</taxon>
    </lineage>
</organism>
<dbReference type="InterPro" id="IPR013057">
    <property type="entry name" value="AA_transpt_TM"/>
</dbReference>
<gene>
    <name evidence="9" type="ORF">Tco_0725736</name>
</gene>
<keyword evidence="6 7" id="KW-0472">Membrane</keyword>
<proteinExistence type="predicted"/>
<comment type="subcellular location">
    <subcellularLocation>
        <location evidence="1">Membrane</location>
    </subcellularLocation>
</comment>
<dbReference type="Pfam" id="PF01490">
    <property type="entry name" value="Aa_trans"/>
    <property type="match status" value="1"/>
</dbReference>
<dbReference type="PANTHER" id="PTHR48017">
    <property type="entry name" value="OS05G0424000 PROTEIN-RELATED"/>
    <property type="match status" value="1"/>
</dbReference>
<evidence type="ECO:0000256" key="6">
    <source>
        <dbReference type="ARBA" id="ARBA00023136"/>
    </source>
</evidence>
<accession>A0ABQ4YDR9</accession>
<evidence type="ECO:0000256" key="2">
    <source>
        <dbReference type="ARBA" id="ARBA00022448"/>
    </source>
</evidence>
<evidence type="ECO:0000313" key="10">
    <source>
        <dbReference type="Proteomes" id="UP001151760"/>
    </source>
</evidence>
<evidence type="ECO:0000259" key="8">
    <source>
        <dbReference type="Pfam" id="PF01490"/>
    </source>
</evidence>
<comment type="caution">
    <text evidence="9">The sequence shown here is derived from an EMBL/GenBank/DDBJ whole genome shotgun (WGS) entry which is preliminary data.</text>
</comment>
<keyword evidence="3 7" id="KW-0812">Transmembrane</keyword>
<dbReference type="Proteomes" id="UP001151760">
    <property type="component" value="Unassembled WGS sequence"/>
</dbReference>
<name>A0ABQ4YDR9_9ASTR</name>
<sequence>MSMDKGDVTGPILPVKEDLGQKLIDDLDEPLMVLESHGMINKNEFAVVALVVVVTPIVVAPIVVAPVAPVVVTPIEPSFIPMGRKIKQNQAEQKLGCEICLQERVPAQRRTWDPGITQYDVLKQHLEDKVYSTVAWTAALDKGVQPNIDYSYKAHSTAGRVFSFFNALGTIAFSYAGHSVVLEIQATIPSTPEKPSKDNILISLEKPTWLIAAANLFVVVHVIGSYQVQKDIVD</sequence>
<keyword evidence="5 7" id="KW-1133">Transmembrane helix</keyword>